<dbReference type="AlphaFoldDB" id="G2GEY0"/>
<keyword evidence="1" id="KW-0812">Transmembrane</keyword>
<keyword evidence="1" id="KW-0472">Membrane</keyword>
<reference evidence="2 3" key="1">
    <citation type="submission" date="2011-08" db="EMBL/GenBank/DDBJ databases">
        <authorList>
            <person name="Lin Y."/>
            <person name="Hao X."/>
            <person name="Johnstone L."/>
            <person name="Miller S.J."/>
            <person name="Wei G."/>
            <person name="Rensing C."/>
        </authorList>
    </citation>
    <scope>NUCLEOTIDE SEQUENCE [LARGE SCALE GENOMIC DNA]</scope>
    <source>
        <strain evidence="2 3">K42</strain>
    </source>
</reference>
<organism evidence="2 3">
    <name type="scientific">Streptomyces zinciresistens K42</name>
    <dbReference type="NCBI Taxonomy" id="700597"/>
    <lineage>
        <taxon>Bacteria</taxon>
        <taxon>Bacillati</taxon>
        <taxon>Actinomycetota</taxon>
        <taxon>Actinomycetes</taxon>
        <taxon>Kitasatosporales</taxon>
        <taxon>Streptomycetaceae</taxon>
        <taxon>Streptomyces</taxon>
    </lineage>
</organism>
<gene>
    <name evidence="2" type="ORF">SZN_20317</name>
</gene>
<evidence type="ECO:0000313" key="3">
    <source>
        <dbReference type="Proteomes" id="UP000004217"/>
    </source>
</evidence>
<keyword evidence="3" id="KW-1185">Reference proteome</keyword>
<accession>G2GEY0</accession>
<name>G2GEY0_9ACTN</name>
<evidence type="ECO:0000313" key="2">
    <source>
        <dbReference type="EMBL" id="EGX57921.1"/>
    </source>
</evidence>
<protein>
    <submittedName>
        <fullName evidence="2">Uncharacterized protein</fullName>
    </submittedName>
</protein>
<sequence length="48" mass="5456">MYRQRGISLLVEILQGVAFGLAFSLAVSIPAVAWAYFYKCPHRRKKAQ</sequence>
<evidence type="ECO:0000256" key="1">
    <source>
        <dbReference type="SAM" id="Phobius"/>
    </source>
</evidence>
<keyword evidence="1" id="KW-1133">Transmembrane helix</keyword>
<dbReference type="Proteomes" id="UP000004217">
    <property type="component" value="Unassembled WGS sequence"/>
</dbReference>
<dbReference type="EMBL" id="AGBF01000073">
    <property type="protein sequence ID" value="EGX57921.1"/>
    <property type="molecule type" value="Genomic_DNA"/>
</dbReference>
<comment type="caution">
    <text evidence="2">The sequence shown here is derived from an EMBL/GenBank/DDBJ whole genome shotgun (WGS) entry which is preliminary data.</text>
</comment>
<feature type="transmembrane region" description="Helical" evidence="1">
    <location>
        <begin position="13"/>
        <end position="38"/>
    </location>
</feature>
<proteinExistence type="predicted"/>